<keyword evidence="1" id="KW-0472">Membrane</keyword>
<gene>
    <name evidence="2" type="ORF">CP982_24870</name>
</gene>
<dbReference type="Proteomes" id="UP000326505">
    <property type="component" value="Chromosome"/>
</dbReference>
<feature type="transmembrane region" description="Helical" evidence="1">
    <location>
        <begin position="144"/>
        <end position="161"/>
    </location>
</feature>
<dbReference type="AlphaFoldDB" id="A0A5P2XNV3"/>
<dbReference type="KEGG" id="sspb:CP982_24870"/>
<name>A0A5P2XNV3_STRST</name>
<keyword evidence="1" id="KW-1133">Transmembrane helix</keyword>
<sequence length="344" mass="36503">MFYANAAMPNHYTAMGATGAVGLFLHRRPTARTCAGVAGGLALATLMRPNDGAAVAGPLLLATALVPRWRSGARAAAALTGFAAGFLPWAVEAHVRFGGVRERLNAASEVQGGLRLTDSALHLFTVIDGPLLCRPCSGDGVRPIALEWWLLLAVLVPLGLWSVRGLRRTATGGLLAVAIGVSVALPYVLVVPYTAPRFLLPTHALLSVPAAFGVLAVVRAVRRRTRRRALAAGALVLVLAAHLTVQLTMVSSNHHIQESARRDWARVADVLHEQGVRAPCRLGGNTSVIPLAYAADCEPLPHGADRQPDALVMRSAPPPAWARSWTRVPVPDTYSSGWVVYVRP</sequence>
<evidence type="ECO:0000256" key="1">
    <source>
        <dbReference type="SAM" id="Phobius"/>
    </source>
</evidence>
<dbReference type="OrthoDB" id="3458595at2"/>
<keyword evidence="1" id="KW-0812">Transmembrane</keyword>
<evidence type="ECO:0000313" key="3">
    <source>
        <dbReference type="Proteomes" id="UP000326505"/>
    </source>
</evidence>
<evidence type="ECO:0008006" key="4">
    <source>
        <dbReference type="Google" id="ProtNLM"/>
    </source>
</evidence>
<feature type="transmembrane region" description="Helical" evidence="1">
    <location>
        <begin position="198"/>
        <end position="218"/>
    </location>
</feature>
<feature type="transmembrane region" description="Helical" evidence="1">
    <location>
        <begin position="230"/>
        <end position="249"/>
    </location>
</feature>
<evidence type="ECO:0000313" key="2">
    <source>
        <dbReference type="EMBL" id="QEV64889.1"/>
    </source>
</evidence>
<reference evidence="2 3" key="1">
    <citation type="submission" date="2017-09" db="EMBL/GenBank/DDBJ databases">
        <authorList>
            <person name="Lee N."/>
            <person name="Cho B.-K."/>
        </authorList>
    </citation>
    <scope>NUCLEOTIDE SEQUENCE [LARGE SCALE GENOMIC DNA]</scope>
    <source>
        <strain evidence="2 3">ATCC 27465</strain>
    </source>
</reference>
<feature type="transmembrane region" description="Helical" evidence="1">
    <location>
        <begin position="173"/>
        <end position="192"/>
    </location>
</feature>
<protein>
    <recommendedName>
        <fullName evidence="4">Glycosyltransferase RgtA/B/C/D-like domain-containing protein</fullName>
    </recommendedName>
</protein>
<dbReference type="EMBL" id="CP023690">
    <property type="protein sequence ID" value="QEV64889.1"/>
    <property type="molecule type" value="Genomic_DNA"/>
</dbReference>
<organism evidence="2 3">
    <name type="scientific">Streptomyces spectabilis</name>
    <dbReference type="NCBI Taxonomy" id="68270"/>
    <lineage>
        <taxon>Bacteria</taxon>
        <taxon>Bacillati</taxon>
        <taxon>Actinomycetota</taxon>
        <taxon>Actinomycetes</taxon>
        <taxon>Kitasatosporales</taxon>
        <taxon>Streptomycetaceae</taxon>
        <taxon>Streptomyces</taxon>
    </lineage>
</organism>
<accession>A0A5P2XNV3</accession>
<proteinExistence type="predicted"/>